<dbReference type="AlphaFoldDB" id="A0A2U9IXC6"/>
<organism evidence="2 3">
    <name type="scientific">Metallosphaera hakonensis JCM 8857 = DSM 7519</name>
    <dbReference type="NCBI Taxonomy" id="1293036"/>
    <lineage>
        <taxon>Archaea</taxon>
        <taxon>Thermoproteota</taxon>
        <taxon>Thermoprotei</taxon>
        <taxon>Sulfolobales</taxon>
        <taxon>Sulfolobaceae</taxon>
        <taxon>Metallosphaera</taxon>
    </lineage>
</organism>
<dbReference type="RefSeq" id="WP_054836518.1">
    <property type="nucleotide sequence ID" value="NZ_BBBA01000005.1"/>
</dbReference>
<dbReference type="Proteomes" id="UP000247586">
    <property type="component" value="Chromosome"/>
</dbReference>
<sequence>MEKSKSKPKPYPVRRVIGPLVLSLFAIAWYQFSKIYLTGADNIALNRANFLVYVPPDQLQGYIEATTWICYTVVYVGLMMFWVALVRFVESKEVKS</sequence>
<dbReference type="GeneID" id="36834523"/>
<keyword evidence="3" id="KW-1185">Reference proteome</keyword>
<evidence type="ECO:0000256" key="1">
    <source>
        <dbReference type="SAM" id="Phobius"/>
    </source>
</evidence>
<keyword evidence="1" id="KW-1133">Transmembrane helix</keyword>
<proteinExistence type="predicted"/>
<protein>
    <submittedName>
        <fullName evidence="2">Uncharacterized protein</fullName>
    </submittedName>
</protein>
<reference evidence="2" key="1">
    <citation type="submission" date="2018-05" db="EMBL/GenBank/DDBJ databases">
        <title>Complete Genome Sequences of Extremely Thermoacidophilic, Metal-Mobilizing Type-Strain Members of the Archaeal Family Sulfolobaceae: Acidianus brierleyi DSM-1651T, Acidianus sulfidivorans DSM-18786T, Metallosphaera hakonensis DSM-7519T, and Metallosphaera prunae DSM-10039T.</title>
        <authorList>
            <person name="Counts J.A."/>
            <person name="Kelly R.M."/>
        </authorList>
    </citation>
    <scope>NUCLEOTIDE SEQUENCE [LARGE SCALE GENOMIC DNA]</scope>
    <source>
        <strain evidence="2">HO1-1</strain>
    </source>
</reference>
<dbReference type="STRING" id="1293036.GCA_001315825_01215"/>
<dbReference type="EMBL" id="CP029287">
    <property type="protein sequence ID" value="AWS00546.1"/>
    <property type="molecule type" value="Genomic_DNA"/>
</dbReference>
<feature type="transmembrane region" description="Helical" evidence="1">
    <location>
        <begin position="65"/>
        <end position="89"/>
    </location>
</feature>
<gene>
    <name evidence="2" type="ORF">DFR87_04235</name>
</gene>
<dbReference type="OrthoDB" id="33058at2157"/>
<evidence type="ECO:0000313" key="3">
    <source>
        <dbReference type="Proteomes" id="UP000247586"/>
    </source>
</evidence>
<keyword evidence="1" id="KW-0812">Transmembrane</keyword>
<accession>A0A2U9IXC6</accession>
<dbReference type="KEGG" id="mhk:DFR87_04235"/>
<name>A0A2U9IXC6_9CREN</name>
<evidence type="ECO:0000313" key="2">
    <source>
        <dbReference type="EMBL" id="AWS00546.1"/>
    </source>
</evidence>
<feature type="transmembrane region" description="Helical" evidence="1">
    <location>
        <begin position="12"/>
        <end position="32"/>
    </location>
</feature>
<keyword evidence="1" id="KW-0472">Membrane</keyword>